<dbReference type="InterPro" id="IPR017452">
    <property type="entry name" value="GPCR_Rhodpsn_7TM"/>
</dbReference>
<keyword evidence="3 6" id="KW-1133">Transmembrane helix</keyword>
<evidence type="ECO:0000256" key="6">
    <source>
        <dbReference type="SAM" id="Phobius"/>
    </source>
</evidence>
<comment type="similarity">
    <text evidence="5">Belongs to the G-protein coupled receptor 1 family.</text>
</comment>
<feature type="transmembrane region" description="Helical" evidence="6">
    <location>
        <begin position="218"/>
        <end position="248"/>
    </location>
</feature>
<organism evidence="8 9">
    <name type="scientific">Pocillopora damicornis</name>
    <name type="common">Cauliflower coral</name>
    <name type="synonym">Millepora damicornis</name>
    <dbReference type="NCBI Taxonomy" id="46731"/>
    <lineage>
        <taxon>Eukaryota</taxon>
        <taxon>Metazoa</taxon>
        <taxon>Cnidaria</taxon>
        <taxon>Anthozoa</taxon>
        <taxon>Hexacorallia</taxon>
        <taxon>Scleractinia</taxon>
        <taxon>Astrocoeniina</taxon>
        <taxon>Pocilloporidae</taxon>
        <taxon>Pocillopora</taxon>
    </lineage>
</organism>
<keyword evidence="4 6" id="KW-0472">Membrane</keyword>
<evidence type="ECO:0000256" key="3">
    <source>
        <dbReference type="ARBA" id="ARBA00022989"/>
    </source>
</evidence>
<feature type="transmembrane region" description="Helical" evidence="6">
    <location>
        <begin position="171"/>
        <end position="197"/>
    </location>
</feature>
<reference evidence="8 9" key="1">
    <citation type="journal article" date="2018" name="Sci. Rep.">
        <title>Comparative analysis of the Pocillopora damicornis genome highlights role of immune system in coral evolution.</title>
        <authorList>
            <person name="Cunning R."/>
            <person name="Bay R.A."/>
            <person name="Gillette P."/>
            <person name="Baker A.C."/>
            <person name="Traylor-Knowles N."/>
        </authorList>
    </citation>
    <scope>NUCLEOTIDE SEQUENCE [LARGE SCALE GENOMIC DNA]</scope>
    <source>
        <strain evidence="8">RSMAS</strain>
        <tissue evidence="8">Whole animal</tissue>
    </source>
</reference>
<dbReference type="GO" id="GO:0016020">
    <property type="term" value="C:membrane"/>
    <property type="evidence" value="ECO:0007669"/>
    <property type="project" value="UniProtKB-SubCell"/>
</dbReference>
<keyword evidence="5" id="KW-0675">Receptor</keyword>
<dbReference type="PANTHER" id="PTHR45698:SF1">
    <property type="entry name" value="TRACE AMINE-ASSOCIATED RECEPTOR 13C-LIKE"/>
    <property type="match status" value="1"/>
</dbReference>
<keyword evidence="5" id="KW-0297">G-protein coupled receptor</keyword>
<protein>
    <recommendedName>
        <fullName evidence="7">G-protein coupled receptors family 1 profile domain-containing protein</fullName>
    </recommendedName>
</protein>
<feature type="transmembrane region" description="Helical" evidence="6">
    <location>
        <begin position="12"/>
        <end position="33"/>
    </location>
</feature>
<dbReference type="CDD" id="cd00637">
    <property type="entry name" value="7tm_classA_rhodopsin-like"/>
    <property type="match status" value="1"/>
</dbReference>
<dbReference type="SUPFAM" id="SSF81321">
    <property type="entry name" value="Family A G protein-coupled receptor-like"/>
    <property type="match status" value="1"/>
</dbReference>
<dbReference type="Proteomes" id="UP000275408">
    <property type="component" value="Unassembled WGS sequence"/>
</dbReference>
<proteinExistence type="inferred from homology"/>
<feature type="transmembrane region" description="Helical" evidence="6">
    <location>
        <begin position="45"/>
        <end position="70"/>
    </location>
</feature>
<feature type="transmembrane region" description="Helical" evidence="6">
    <location>
        <begin position="130"/>
        <end position="151"/>
    </location>
</feature>
<gene>
    <name evidence="8" type="ORF">pdam_00021685</name>
</gene>
<feature type="non-terminal residue" evidence="8">
    <location>
        <position position="322"/>
    </location>
</feature>
<sequence>MAAMGATQTIAATYGVIGAASIAGNATFCFLLYNKPFLLKKPHNILLLTLATADLLTGATIFATPLFRIIRIPHLAGPAGYFFCHFFGNSFLVFYFGKVSILIVLLLSLERWCSVIKPFKYKVLFSRKRLLLYILCIIVSSVLMHAFNIFRVKFENNTCETVKLGKKRQRALVLTNVTITFVLPALITWASFIHILYRIKNTPSVSGITQHPRQQQKLLLRMCVITAAVLTGCWFPSQICFVLINFGIIQVTDVGVKISLVLSMFNSTVNPWIYFLSNKEYRKYSLSLSFICKPTATVSPERTVLEVESHLDQANPLKIVQP</sequence>
<dbReference type="GO" id="GO:0004930">
    <property type="term" value="F:G protein-coupled receptor activity"/>
    <property type="evidence" value="ECO:0007669"/>
    <property type="project" value="UniProtKB-KW"/>
</dbReference>
<comment type="subcellular location">
    <subcellularLocation>
        <location evidence="1">Membrane</location>
    </subcellularLocation>
</comment>
<evidence type="ECO:0000256" key="5">
    <source>
        <dbReference type="RuleBase" id="RU000688"/>
    </source>
</evidence>
<evidence type="ECO:0000313" key="8">
    <source>
        <dbReference type="EMBL" id="RMX53143.1"/>
    </source>
</evidence>
<accession>A0A3M6UHJ1</accession>
<comment type="caution">
    <text evidence="8">The sequence shown here is derived from an EMBL/GenBank/DDBJ whole genome shotgun (WGS) entry which is preliminary data.</text>
</comment>
<name>A0A3M6UHJ1_POCDA</name>
<evidence type="ECO:0000313" key="9">
    <source>
        <dbReference type="Proteomes" id="UP000275408"/>
    </source>
</evidence>
<keyword evidence="2 5" id="KW-0812">Transmembrane</keyword>
<feature type="transmembrane region" description="Helical" evidence="6">
    <location>
        <begin position="90"/>
        <end position="109"/>
    </location>
</feature>
<evidence type="ECO:0000256" key="4">
    <source>
        <dbReference type="ARBA" id="ARBA00023136"/>
    </source>
</evidence>
<dbReference type="PROSITE" id="PS00237">
    <property type="entry name" value="G_PROTEIN_RECEP_F1_1"/>
    <property type="match status" value="1"/>
</dbReference>
<dbReference type="PROSITE" id="PS50262">
    <property type="entry name" value="G_PROTEIN_RECEP_F1_2"/>
    <property type="match status" value="1"/>
</dbReference>
<keyword evidence="5" id="KW-0807">Transducer</keyword>
<evidence type="ECO:0000259" key="7">
    <source>
        <dbReference type="PROSITE" id="PS50262"/>
    </source>
</evidence>
<evidence type="ECO:0000256" key="2">
    <source>
        <dbReference type="ARBA" id="ARBA00022692"/>
    </source>
</evidence>
<feature type="transmembrane region" description="Helical" evidence="6">
    <location>
        <begin position="254"/>
        <end position="276"/>
    </location>
</feature>
<keyword evidence="9" id="KW-1185">Reference proteome</keyword>
<dbReference type="OrthoDB" id="10037617at2759"/>
<dbReference type="PANTHER" id="PTHR45698">
    <property type="entry name" value="TRACE AMINE-ASSOCIATED RECEPTOR 19N-RELATED"/>
    <property type="match status" value="1"/>
</dbReference>
<evidence type="ECO:0000256" key="1">
    <source>
        <dbReference type="ARBA" id="ARBA00004370"/>
    </source>
</evidence>
<dbReference type="Gene3D" id="1.20.1070.10">
    <property type="entry name" value="Rhodopsin 7-helix transmembrane proteins"/>
    <property type="match status" value="1"/>
</dbReference>
<dbReference type="InterPro" id="IPR000276">
    <property type="entry name" value="GPCR_Rhodpsn"/>
</dbReference>
<dbReference type="PRINTS" id="PR00237">
    <property type="entry name" value="GPCRRHODOPSN"/>
</dbReference>
<dbReference type="Pfam" id="PF00001">
    <property type="entry name" value="7tm_1"/>
    <property type="match status" value="1"/>
</dbReference>
<dbReference type="AlphaFoldDB" id="A0A3M6UHJ1"/>
<feature type="domain" description="G-protein coupled receptors family 1 profile" evidence="7">
    <location>
        <begin position="24"/>
        <end position="274"/>
    </location>
</feature>
<dbReference type="EMBL" id="RCHS01001510">
    <property type="protein sequence ID" value="RMX53143.1"/>
    <property type="molecule type" value="Genomic_DNA"/>
</dbReference>